<feature type="transmembrane region" description="Helical" evidence="6">
    <location>
        <begin position="507"/>
        <end position="528"/>
    </location>
</feature>
<dbReference type="InterPro" id="IPR018393">
    <property type="entry name" value="NADHpl_OxRdtase_5_subgr"/>
</dbReference>
<gene>
    <name evidence="9" type="primary">nuoL</name>
    <name evidence="9" type="ORF">HYY65_02815</name>
</gene>
<feature type="transmembrane region" description="Helical" evidence="6">
    <location>
        <begin position="180"/>
        <end position="196"/>
    </location>
</feature>
<evidence type="ECO:0000256" key="3">
    <source>
        <dbReference type="ARBA" id="ARBA00022989"/>
    </source>
</evidence>
<feature type="transmembrane region" description="Helical" evidence="6">
    <location>
        <begin position="208"/>
        <end position="226"/>
    </location>
</feature>
<evidence type="ECO:0000313" key="9">
    <source>
        <dbReference type="EMBL" id="MBI3014002.1"/>
    </source>
</evidence>
<comment type="subcellular location">
    <subcellularLocation>
        <location evidence="1">Endomembrane system</location>
        <topology evidence="1">Multi-pass membrane protein</topology>
    </subcellularLocation>
    <subcellularLocation>
        <location evidence="5">Membrane</location>
        <topology evidence="5">Multi-pass membrane protein</topology>
    </subcellularLocation>
</comment>
<accession>A0A932LZE2</accession>
<dbReference type="AlphaFoldDB" id="A0A932LZE2"/>
<dbReference type="GO" id="GO:0008137">
    <property type="term" value="F:NADH dehydrogenase (ubiquinone) activity"/>
    <property type="evidence" value="ECO:0007669"/>
    <property type="project" value="InterPro"/>
</dbReference>
<evidence type="ECO:0000256" key="5">
    <source>
        <dbReference type="RuleBase" id="RU000320"/>
    </source>
</evidence>
<feature type="domain" description="NADH:quinone oxidoreductase/Mrp antiporter transmembrane" evidence="7">
    <location>
        <begin position="134"/>
        <end position="422"/>
    </location>
</feature>
<sequence length="655" mass="71109">MSPFIVALIPLLPALAVLVNGLLGFRVLKEKAHRLGVGSVALSFLLSLWVIWQVAFAGARADLVFYEWVVAGNFSVSIGFLIDPLTAVMLFVVTGVGLLVHIYSIGYMHGDPGYPRFFTYMNLFMVSMLLLVMANNYLLLFVGWEGVGLCSYLLIGYWYEKKSASDAGKKAFIVNRIGDAGFLLGVFLVFMTFGSLDFREVFPRADQAAVGVLTAITLLLFVGAVGKSAQLPLHVWLPDAMEGPTPVSALIHAATMVTAGVYMVARSHVLFSLAPVSLQVVAAVGALTAIFSASIGLVQNDIKRVMAYSTVSQLGYMFFGLGVGAYAAGIFHLMTHAFFKGLLFLGAGSVIHALAGEQDMRRMGGLRSHLPVTAPTLYVASLALAGIPPFAGFWSKDEILGAAFKEGQYLLWALGVVAAFMTAFYVFRMIYMTFYGESRVERERAHHIHESPRVMTWPLILLAALSTVGGIIPGFPPEGGLIHGFLGQVFASHGAPEAQHGLELVDYGLMGVSVAVGLAGWGLARFFYISRPEIPGALARRFSFVYRLLLNKYWVDEIYAALVVNPLLRLGRSLRNFDERVIDGAVNGVSFLTVLWGRISDLFDRFTVDGAVNGAGAVVRGGARNFRRLQTGFAQNYALAMLLGIFVIASLYLLF</sequence>
<dbReference type="PANTHER" id="PTHR42829">
    <property type="entry name" value="NADH-UBIQUINONE OXIDOREDUCTASE CHAIN 5"/>
    <property type="match status" value="1"/>
</dbReference>
<dbReference type="Pfam" id="PF00662">
    <property type="entry name" value="Proton_antipo_N"/>
    <property type="match status" value="1"/>
</dbReference>
<dbReference type="GO" id="GO:0015990">
    <property type="term" value="P:electron transport coupled proton transport"/>
    <property type="evidence" value="ECO:0007669"/>
    <property type="project" value="TreeGrafter"/>
</dbReference>
<evidence type="ECO:0000256" key="2">
    <source>
        <dbReference type="ARBA" id="ARBA00022692"/>
    </source>
</evidence>
<dbReference type="PRINTS" id="PR01435">
    <property type="entry name" value="NPOXDRDTASE5"/>
</dbReference>
<feature type="transmembrane region" description="Helical" evidence="6">
    <location>
        <begin position="277"/>
        <end position="298"/>
    </location>
</feature>
<feature type="transmembrane region" description="Helical" evidence="6">
    <location>
        <begin position="409"/>
        <end position="434"/>
    </location>
</feature>
<feature type="transmembrane region" description="Helical" evidence="6">
    <location>
        <begin position="454"/>
        <end position="475"/>
    </location>
</feature>
<evidence type="ECO:0000256" key="1">
    <source>
        <dbReference type="ARBA" id="ARBA00004127"/>
    </source>
</evidence>
<evidence type="ECO:0000256" key="6">
    <source>
        <dbReference type="SAM" id="Phobius"/>
    </source>
</evidence>
<keyword evidence="2 5" id="KW-0812">Transmembrane</keyword>
<keyword evidence="3 6" id="KW-1133">Transmembrane helix</keyword>
<feature type="domain" description="NADH-Ubiquinone oxidoreductase (complex I) chain 5 N-terminal" evidence="8">
    <location>
        <begin position="68"/>
        <end position="118"/>
    </location>
</feature>
<dbReference type="InterPro" id="IPR001750">
    <property type="entry name" value="ND/Mrp_TM"/>
</dbReference>
<dbReference type="GO" id="GO:0003954">
    <property type="term" value="F:NADH dehydrogenase activity"/>
    <property type="evidence" value="ECO:0007669"/>
    <property type="project" value="TreeGrafter"/>
</dbReference>
<feature type="transmembrane region" description="Helical" evidence="6">
    <location>
        <begin position="376"/>
        <end position="394"/>
    </location>
</feature>
<dbReference type="GO" id="GO:0016020">
    <property type="term" value="C:membrane"/>
    <property type="evidence" value="ECO:0007669"/>
    <property type="project" value="UniProtKB-SubCell"/>
</dbReference>
<evidence type="ECO:0000259" key="7">
    <source>
        <dbReference type="Pfam" id="PF00361"/>
    </source>
</evidence>
<feature type="transmembrane region" description="Helical" evidence="6">
    <location>
        <begin position="310"/>
        <end position="331"/>
    </location>
</feature>
<dbReference type="Pfam" id="PF00361">
    <property type="entry name" value="Proton_antipo_M"/>
    <property type="match status" value="1"/>
</dbReference>
<reference evidence="9" key="1">
    <citation type="submission" date="2020-07" db="EMBL/GenBank/DDBJ databases">
        <title>Huge and variable diversity of episymbiotic CPR bacteria and DPANN archaea in groundwater ecosystems.</title>
        <authorList>
            <person name="He C.Y."/>
            <person name="Keren R."/>
            <person name="Whittaker M."/>
            <person name="Farag I.F."/>
            <person name="Doudna J."/>
            <person name="Cate J.H.D."/>
            <person name="Banfield J.F."/>
        </authorList>
    </citation>
    <scope>NUCLEOTIDE SEQUENCE</scope>
    <source>
        <strain evidence="9">NC_groundwater_717_Ag_S-0.2um_59_8</strain>
    </source>
</reference>
<feature type="transmembrane region" description="Helical" evidence="6">
    <location>
        <begin position="247"/>
        <end position="265"/>
    </location>
</feature>
<dbReference type="GO" id="GO:0012505">
    <property type="term" value="C:endomembrane system"/>
    <property type="evidence" value="ECO:0007669"/>
    <property type="project" value="UniProtKB-SubCell"/>
</dbReference>
<dbReference type="InterPro" id="IPR003945">
    <property type="entry name" value="NU5C-like"/>
</dbReference>
<dbReference type="NCBIfam" id="NF005141">
    <property type="entry name" value="PRK06590.1"/>
    <property type="match status" value="1"/>
</dbReference>
<feature type="transmembrane region" description="Helical" evidence="6">
    <location>
        <begin position="117"/>
        <end position="134"/>
    </location>
</feature>
<protein>
    <submittedName>
        <fullName evidence="9">NADH-quinone oxidoreductase subunit L</fullName>
    </submittedName>
</protein>
<evidence type="ECO:0000256" key="4">
    <source>
        <dbReference type="ARBA" id="ARBA00023136"/>
    </source>
</evidence>
<evidence type="ECO:0000259" key="8">
    <source>
        <dbReference type="Pfam" id="PF00662"/>
    </source>
</evidence>
<name>A0A932LZE2_UNCTE</name>
<feature type="transmembrane region" description="Helical" evidence="6">
    <location>
        <begin position="337"/>
        <end position="355"/>
    </location>
</feature>
<feature type="transmembrane region" description="Helical" evidence="6">
    <location>
        <begin position="32"/>
        <end position="52"/>
    </location>
</feature>
<proteinExistence type="predicted"/>
<dbReference type="EMBL" id="JACPSX010000046">
    <property type="protein sequence ID" value="MBI3014002.1"/>
    <property type="molecule type" value="Genomic_DNA"/>
</dbReference>
<dbReference type="Proteomes" id="UP000741360">
    <property type="component" value="Unassembled WGS sequence"/>
</dbReference>
<keyword evidence="4 6" id="KW-0472">Membrane</keyword>
<dbReference type="NCBIfam" id="TIGR01974">
    <property type="entry name" value="NDH_I_L"/>
    <property type="match status" value="1"/>
</dbReference>
<evidence type="ECO:0000313" key="10">
    <source>
        <dbReference type="Proteomes" id="UP000741360"/>
    </source>
</evidence>
<organism evidence="9 10">
    <name type="scientific">Tectimicrobiota bacterium</name>
    <dbReference type="NCBI Taxonomy" id="2528274"/>
    <lineage>
        <taxon>Bacteria</taxon>
        <taxon>Pseudomonadati</taxon>
        <taxon>Nitrospinota/Tectimicrobiota group</taxon>
        <taxon>Candidatus Tectimicrobiota</taxon>
    </lineage>
</organism>
<dbReference type="Gene3D" id="1.20.5.2700">
    <property type="match status" value="2"/>
</dbReference>
<dbReference type="PANTHER" id="PTHR42829:SF2">
    <property type="entry name" value="NADH-UBIQUINONE OXIDOREDUCTASE CHAIN 5"/>
    <property type="match status" value="1"/>
</dbReference>
<feature type="transmembrane region" description="Helical" evidence="6">
    <location>
        <begin position="88"/>
        <end position="105"/>
    </location>
</feature>
<dbReference type="PRINTS" id="PR01434">
    <property type="entry name" value="NADHDHGNASE5"/>
</dbReference>
<dbReference type="InterPro" id="IPR001516">
    <property type="entry name" value="Proton_antipo_N"/>
</dbReference>
<comment type="caution">
    <text evidence="9">The sequence shown here is derived from an EMBL/GenBank/DDBJ whole genome shotgun (WGS) entry which is preliminary data.</text>
</comment>
<feature type="transmembrane region" description="Helical" evidence="6">
    <location>
        <begin position="637"/>
        <end position="654"/>
    </location>
</feature>
<feature type="transmembrane region" description="Helical" evidence="6">
    <location>
        <begin position="140"/>
        <end position="159"/>
    </location>
</feature>
<dbReference type="GO" id="GO:0042773">
    <property type="term" value="P:ATP synthesis coupled electron transport"/>
    <property type="evidence" value="ECO:0007669"/>
    <property type="project" value="InterPro"/>
</dbReference>